<evidence type="ECO:0000256" key="2">
    <source>
        <dbReference type="SAM" id="SignalP"/>
    </source>
</evidence>
<dbReference type="Gene3D" id="2.60.40.1120">
    <property type="entry name" value="Carboxypeptidase-like, regulatory domain"/>
    <property type="match status" value="1"/>
</dbReference>
<feature type="signal peptide" evidence="2">
    <location>
        <begin position="1"/>
        <end position="19"/>
    </location>
</feature>
<reference evidence="4 5" key="1">
    <citation type="submission" date="2016-10" db="EMBL/GenBank/DDBJ databases">
        <authorList>
            <person name="de Groot N.N."/>
        </authorList>
    </citation>
    <scope>NUCLEOTIDE SEQUENCE [LARGE SCALE GENOMIC DNA]</scope>
    <source>
        <strain evidence="4 5">MP1X4</strain>
    </source>
</reference>
<evidence type="ECO:0000256" key="1">
    <source>
        <dbReference type="SAM" id="MobiDB-lite"/>
    </source>
</evidence>
<dbReference type="RefSeq" id="WP_091371259.1">
    <property type="nucleotide sequence ID" value="NZ_LT629740.1"/>
</dbReference>
<evidence type="ECO:0000259" key="3">
    <source>
        <dbReference type="Pfam" id="PF14905"/>
    </source>
</evidence>
<dbReference type="SUPFAM" id="SSF49464">
    <property type="entry name" value="Carboxypeptidase regulatory domain-like"/>
    <property type="match status" value="1"/>
</dbReference>
<keyword evidence="2" id="KW-0732">Signal</keyword>
<name>A0A1H1UMJ1_MUCMA</name>
<evidence type="ECO:0000313" key="4">
    <source>
        <dbReference type="EMBL" id="SDS73521.1"/>
    </source>
</evidence>
<gene>
    <name evidence="4" type="ORF">SAMN05216490_1707</name>
</gene>
<accession>A0A1H1UMJ1</accession>
<feature type="domain" description="Outer membrane protein beta-barrel" evidence="3">
    <location>
        <begin position="380"/>
        <end position="756"/>
    </location>
</feature>
<dbReference type="SUPFAM" id="SSF56935">
    <property type="entry name" value="Porins"/>
    <property type="match status" value="1"/>
</dbReference>
<feature type="chain" id="PRO_5009262448" evidence="2">
    <location>
        <begin position="20"/>
        <end position="813"/>
    </location>
</feature>
<dbReference type="OrthoDB" id="905812at2"/>
<dbReference type="EMBL" id="LT629740">
    <property type="protein sequence ID" value="SDS73521.1"/>
    <property type="molecule type" value="Genomic_DNA"/>
</dbReference>
<dbReference type="Gene3D" id="2.170.130.10">
    <property type="entry name" value="TonB-dependent receptor, plug domain"/>
    <property type="match status" value="1"/>
</dbReference>
<dbReference type="Pfam" id="PF13620">
    <property type="entry name" value="CarboxypepD_reg"/>
    <property type="match status" value="1"/>
</dbReference>
<dbReference type="PANTHER" id="PTHR40980:SF4">
    <property type="entry name" value="TONB-DEPENDENT RECEPTOR-LIKE BETA-BARREL DOMAIN-CONTAINING PROTEIN"/>
    <property type="match status" value="1"/>
</dbReference>
<protein>
    <submittedName>
        <fullName evidence="4">Outer membrane receptor proteins, mostly Fe transport</fullName>
    </submittedName>
</protein>
<dbReference type="Pfam" id="PF14905">
    <property type="entry name" value="OMP_b-brl_3"/>
    <property type="match status" value="1"/>
</dbReference>
<feature type="compositionally biased region" description="Basic and acidic residues" evidence="1">
    <location>
        <begin position="798"/>
        <end position="813"/>
    </location>
</feature>
<dbReference type="STRING" id="652787.SAMN05216490_1707"/>
<feature type="region of interest" description="Disordered" evidence="1">
    <location>
        <begin position="792"/>
        <end position="813"/>
    </location>
</feature>
<organism evidence="4 5">
    <name type="scientific">Mucilaginibacter mallensis</name>
    <dbReference type="NCBI Taxonomy" id="652787"/>
    <lineage>
        <taxon>Bacteria</taxon>
        <taxon>Pseudomonadati</taxon>
        <taxon>Bacteroidota</taxon>
        <taxon>Sphingobacteriia</taxon>
        <taxon>Sphingobacteriales</taxon>
        <taxon>Sphingobacteriaceae</taxon>
        <taxon>Mucilaginibacter</taxon>
    </lineage>
</organism>
<dbReference type="InterPro" id="IPR041700">
    <property type="entry name" value="OMP_b-brl_3"/>
</dbReference>
<keyword evidence="5" id="KW-1185">Reference proteome</keyword>
<proteinExistence type="predicted"/>
<dbReference type="InterPro" id="IPR008969">
    <property type="entry name" value="CarboxyPept-like_regulatory"/>
</dbReference>
<dbReference type="InterPro" id="IPR037066">
    <property type="entry name" value="Plug_dom_sf"/>
</dbReference>
<dbReference type="Proteomes" id="UP000199679">
    <property type="component" value="Chromosome I"/>
</dbReference>
<keyword evidence="4" id="KW-0675">Receptor</keyword>
<sequence>MKNFVILLFILFTLQHASAQLSGKVTSADGNPIPFAVVNLIHSTDSSFVRSTVANEHGLFQLEATTPGVYLLKVSSIGFNNQTYPAFTLTTSNQSKNFGTIILQPAARQLSDVVIRANKPLVSQQSGGLVVNVQNSVLTKGSSVLEVLERSPGVILDPRNNSLSLNGKSGVMVMLDGKLIRLPMQEVVSLLNGMSADNIANIELLNTPPAKYDADGSAGLINIVTKKNKKPGTNGSYTLTGGYGKGEKASAAFSLNHTSDKTNWYGNYAYTHDRTYGQLLATGTEDVGAIGGPVTVHYFGVSKPITNQQQLSTGFDTRLTPTLTFGSSIDYTYNTNEQNHNNRGFYQLRPDSVLLFNSGIKGTGKGHDLAANIFAEKEISKGENIRADADYIDYADNDLTNVQSTFVDNHGNPAGGNDSLYAPMQRDRYVSTVHSGIFQTDYSKSFSQNIKLETGIKGTYTRSSGTSGIENLKQGQWVSSLNTSSSLITKETIGAAYASLSAQLDTVTSLVAGARYEYSVNRATGINRQLGKLFPNISIDRKLSSTEDLQLSYTERISRPSFSDLASYITYNDPVSVFTGNPYLLPTITRNLKLNYSNHDYLFSLLYSRDDNPIVQGQVVTGPSKQLVYIAPENVSYQNNLTLQANIPIKVNDWWQMNYNLTGGWRQFKIDYTLVPVAKSYLGYSLNFSETFQLPRRFTLELSGYYNSFSYYGVSKVDGQGMLNAGLKKDLGDHKGSLQLSITDMLRSGSYHSYIGALTRDAFNSKIYINYQPETAMIPVIKLSYFRPFGSTPSQTRKRNENSAKDAQDRIGN</sequence>
<dbReference type="PANTHER" id="PTHR40980">
    <property type="entry name" value="PLUG DOMAIN-CONTAINING PROTEIN"/>
    <property type="match status" value="1"/>
</dbReference>
<evidence type="ECO:0000313" key="5">
    <source>
        <dbReference type="Proteomes" id="UP000199679"/>
    </source>
</evidence>
<dbReference type="AlphaFoldDB" id="A0A1H1UMJ1"/>